<dbReference type="AlphaFoldDB" id="A0A8B9RT74"/>
<reference evidence="2" key="2">
    <citation type="submission" date="2025-09" db="UniProtKB">
        <authorList>
            <consortium name="Ensembl"/>
        </authorList>
    </citation>
    <scope>IDENTIFICATION</scope>
</reference>
<organism evidence="2 3">
    <name type="scientific">Accipiter nisus</name>
    <name type="common">Eurasian sparrowhawk</name>
    <dbReference type="NCBI Taxonomy" id="211598"/>
    <lineage>
        <taxon>Eukaryota</taxon>
        <taxon>Metazoa</taxon>
        <taxon>Chordata</taxon>
        <taxon>Craniata</taxon>
        <taxon>Vertebrata</taxon>
        <taxon>Euteleostomi</taxon>
        <taxon>Archelosauria</taxon>
        <taxon>Archosauria</taxon>
        <taxon>Dinosauria</taxon>
        <taxon>Saurischia</taxon>
        <taxon>Theropoda</taxon>
        <taxon>Coelurosauria</taxon>
        <taxon>Aves</taxon>
        <taxon>Neognathae</taxon>
        <taxon>Neoaves</taxon>
        <taxon>Telluraves</taxon>
        <taxon>Accipitrimorphae</taxon>
        <taxon>Accipitriformes</taxon>
        <taxon>Accipitridae</taxon>
        <taxon>Accipitrinae</taxon>
        <taxon>Accipiter</taxon>
    </lineage>
</organism>
<sequence length="61" mass="6243">MSCTLDLDEGHTLDELLRGCIAAFGAGGPMGHLGVRGADTALPPQTRRGRCRTPTSSGSSS</sequence>
<feature type="region of interest" description="Disordered" evidence="1">
    <location>
        <begin position="39"/>
        <end position="61"/>
    </location>
</feature>
<evidence type="ECO:0000313" key="3">
    <source>
        <dbReference type="Proteomes" id="UP000694541"/>
    </source>
</evidence>
<dbReference type="Ensembl" id="ENSANIT00000009054.1">
    <property type="protein sequence ID" value="ENSANIP00000008750.1"/>
    <property type="gene ID" value="ENSANIG00000005899.1"/>
</dbReference>
<name>A0A8B9RT74_9AVES</name>
<protein>
    <submittedName>
        <fullName evidence="2">Uncharacterized protein</fullName>
    </submittedName>
</protein>
<dbReference type="Proteomes" id="UP000694541">
    <property type="component" value="Unplaced"/>
</dbReference>
<keyword evidence="3" id="KW-1185">Reference proteome</keyword>
<accession>A0A8B9RT74</accession>
<evidence type="ECO:0000256" key="1">
    <source>
        <dbReference type="SAM" id="MobiDB-lite"/>
    </source>
</evidence>
<reference evidence="2" key="1">
    <citation type="submission" date="2025-08" db="UniProtKB">
        <authorList>
            <consortium name="Ensembl"/>
        </authorList>
    </citation>
    <scope>IDENTIFICATION</scope>
</reference>
<proteinExistence type="predicted"/>
<evidence type="ECO:0000313" key="2">
    <source>
        <dbReference type="Ensembl" id="ENSANIP00000008750.1"/>
    </source>
</evidence>